<dbReference type="InterPro" id="IPR007197">
    <property type="entry name" value="rSAM"/>
</dbReference>
<dbReference type="Pfam" id="PF06969">
    <property type="entry name" value="HemN_C"/>
    <property type="match status" value="1"/>
</dbReference>
<keyword evidence="9 10" id="KW-0143">Chaperone</keyword>
<name>A0A8J6TD60_9BACT</name>
<dbReference type="SFLD" id="SFLDG01082">
    <property type="entry name" value="B12-binding_domain_containing"/>
    <property type="match status" value="1"/>
</dbReference>
<organism evidence="12 13">
    <name type="scientific">Candidatus Desulfatifera sulfidica</name>
    <dbReference type="NCBI Taxonomy" id="2841691"/>
    <lineage>
        <taxon>Bacteria</taxon>
        <taxon>Pseudomonadati</taxon>
        <taxon>Thermodesulfobacteriota</taxon>
        <taxon>Desulfobulbia</taxon>
        <taxon>Desulfobulbales</taxon>
        <taxon>Desulfobulbaceae</taxon>
        <taxon>Candidatus Desulfatifera</taxon>
    </lineage>
</organism>
<comment type="subcellular location">
    <subcellularLocation>
        <location evidence="10">Cytoplasm</location>
    </subcellularLocation>
</comment>
<dbReference type="PANTHER" id="PTHR13932:SF5">
    <property type="entry name" value="RADICAL S-ADENOSYL METHIONINE DOMAIN-CONTAINING PROTEIN 1, MITOCHONDRIAL"/>
    <property type="match status" value="1"/>
</dbReference>
<evidence type="ECO:0000256" key="2">
    <source>
        <dbReference type="ARBA" id="ARBA00006100"/>
    </source>
</evidence>
<dbReference type="SUPFAM" id="SSF102114">
    <property type="entry name" value="Radical SAM enzymes"/>
    <property type="match status" value="1"/>
</dbReference>
<keyword evidence="10" id="KW-0963">Cytoplasm</keyword>
<sequence length="375" mass="41954">MSCLYIHIPFCLQKCAYCSFVSFGGREELFGRYVATLCREAEQTAARAAHTPLSTLFFGGGTPSLLPAASISKIIDCCHDLLGFTSGIEISLEANPGTIDYAKLAELRRAGVNRLSIGVQSFDDHELHRLGRAHNGEQALTTVRHARKAGFDNLSLDLMSGLPGQSADAWRRNLEQALALNPEHLSCYQLTIEEDTPFGRLQNQGLLELPHEDAIVAMDEITHTLCPAAGLERYEISNFARPGQECRHNLNYWHNRPYLALGAGAVSYDTKRRQRRLSDPQRYCELMESGDSIVIDEENLGTEASFRETIIMGLRLIQGVSINELQHRFHLNPGSYYGETLDRLISRNLLIIEQDRLRLTPHGLTFANRVMAELV</sequence>
<dbReference type="PANTHER" id="PTHR13932">
    <property type="entry name" value="COPROPORPHYRINIGEN III OXIDASE"/>
    <property type="match status" value="1"/>
</dbReference>
<comment type="cofactor">
    <cofactor evidence="1">
        <name>[4Fe-4S] cluster</name>
        <dbReference type="ChEBI" id="CHEBI:49883"/>
    </cofactor>
</comment>
<keyword evidence="10" id="KW-0004">4Fe-4S</keyword>
<evidence type="ECO:0000256" key="3">
    <source>
        <dbReference type="ARBA" id="ARBA00017228"/>
    </source>
</evidence>
<dbReference type="SFLD" id="SFLDF00562">
    <property type="entry name" value="HemN-like__clustered_with_heat"/>
    <property type="match status" value="1"/>
</dbReference>
<dbReference type="InterPro" id="IPR006638">
    <property type="entry name" value="Elp3/MiaA/NifB-like_rSAM"/>
</dbReference>
<dbReference type="InterPro" id="IPR013785">
    <property type="entry name" value="Aldolase_TIM"/>
</dbReference>
<dbReference type="GO" id="GO:0006779">
    <property type="term" value="P:porphyrin-containing compound biosynthetic process"/>
    <property type="evidence" value="ECO:0007669"/>
    <property type="project" value="InterPro"/>
</dbReference>
<evidence type="ECO:0000259" key="11">
    <source>
        <dbReference type="PROSITE" id="PS51918"/>
    </source>
</evidence>
<evidence type="ECO:0000256" key="1">
    <source>
        <dbReference type="ARBA" id="ARBA00001966"/>
    </source>
</evidence>
<proteinExistence type="inferred from homology"/>
<evidence type="ECO:0000256" key="10">
    <source>
        <dbReference type="RuleBase" id="RU364116"/>
    </source>
</evidence>
<dbReference type="GO" id="GO:0051539">
    <property type="term" value="F:4 iron, 4 sulfur cluster binding"/>
    <property type="evidence" value="ECO:0007669"/>
    <property type="project" value="UniProtKB-UniRule"/>
</dbReference>
<keyword evidence="6 10" id="KW-0479">Metal-binding</keyword>
<dbReference type="GO" id="GO:0004109">
    <property type="term" value="F:coproporphyrinogen oxidase activity"/>
    <property type="evidence" value="ECO:0007669"/>
    <property type="project" value="InterPro"/>
</dbReference>
<evidence type="ECO:0000256" key="5">
    <source>
        <dbReference type="ARBA" id="ARBA00022691"/>
    </source>
</evidence>
<dbReference type="GO" id="GO:0046872">
    <property type="term" value="F:metal ion binding"/>
    <property type="evidence" value="ECO:0007669"/>
    <property type="project" value="UniProtKB-UniRule"/>
</dbReference>
<dbReference type="InterPro" id="IPR034505">
    <property type="entry name" value="Coproporphyrinogen-III_oxidase"/>
</dbReference>
<dbReference type="Gene3D" id="3.20.20.70">
    <property type="entry name" value="Aldolase class I"/>
    <property type="match status" value="1"/>
</dbReference>
<reference evidence="12 13" key="1">
    <citation type="submission" date="2020-08" db="EMBL/GenBank/DDBJ databases">
        <title>Bridging the membrane lipid divide: bacteria of the FCB group superphylum have the potential to synthesize archaeal ether lipids.</title>
        <authorList>
            <person name="Villanueva L."/>
            <person name="Von Meijenfeldt F.A.B."/>
            <person name="Westbye A.B."/>
            <person name="Yadav S."/>
            <person name="Hopmans E.C."/>
            <person name="Dutilh B.E."/>
            <person name="Sinninghe Damste J.S."/>
        </authorList>
    </citation>
    <scope>NUCLEOTIDE SEQUENCE [LARGE SCALE GENOMIC DNA]</scope>
    <source>
        <strain evidence="12">NIOZ-UU81</strain>
    </source>
</reference>
<dbReference type="GO" id="GO:0005737">
    <property type="term" value="C:cytoplasm"/>
    <property type="evidence" value="ECO:0007669"/>
    <property type="project" value="UniProtKB-SubCell"/>
</dbReference>
<evidence type="ECO:0000313" key="13">
    <source>
        <dbReference type="Proteomes" id="UP000599024"/>
    </source>
</evidence>
<evidence type="ECO:0000256" key="8">
    <source>
        <dbReference type="ARBA" id="ARBA00023014"/>
    </source>
</evidence>
<dbReference type="CDD" id="cd01335">
    <property type="entry name" value="Radical_SAM"/>
    <property type="match status" value="1"/>
</dbReference>
<evidence type="ECO:0000256" key="4">
    <source>
        <dbReference type="ARBA" id="ARBA00022617"/>
    </source>
</evidence>
<keyword evidence="5 10" id="KW-0949">S-adenosyl-L-methionine</keyword>
<evidence type="ECO:0000256" key="7">
    <source>
        <dbReference type="ARBA" id="ARBA00023004"/>
    </source>
</evidence>
<keyword evidence="4 10" id="KW-0349">Heme</keyword>
<dbReference type="Pfam" id="PF04055">
    <property type="entry name" value="Radical_SAM"/>
    <property type="match status" value="1"/>
</dbReference>
<evidence type="ECO:0000256" key="6">
    <source>
        <dbReference type="ARBA" id="ARBA00022723"/>
    </source>
</evidence>
<dbReference type="SFLD" id="SFLDF00288">
    <property type="entry name" value="HemN-like__clustered_with_nucl"/>
    <property type="match status" value="1"/>
</dbReference>
<gene>
    <name evidence="12" type="primary">hemW</name>
    <name evidence="12" type="ORF">H8E79_02540</name>
</gene>
<comment type="function">
    <text evidence="10">Probably acts as a heme chaperone, transferring heme to an unknown acceptor. Binds one molecule of heme per monomer, possibly covalently. Binds 1 [4Fe-4S] cluster. The cluster is coordinated with 3 cysteines and an exchangeable S-adenosyl-L-methionine.</text>
</comment>
<evidence type="ECO:0000256" key="9">
    <source>
        <dbReference type="ARBA" id="ARBA00023186"/>
    </source>
</evidence>
<dbReference type="SFLD" id="SFLDS00029">
    <property type="entry name" value="Radical_SAM"/>
    <property type="match status" value="1"/>
</dbReference>
<comment type="caution">
    <text evidence="12">The sequence shown here is derived from an EMBL/GenBank/DDBJ whole genome shotgun (WGS) entry which is preliminary data.</text>
</comment>
<dbReference type="InterPro" id="IPR058240">
    <property type="entry name" value="rSAM_sf"/>
</dbReference>
<dbReference type="SMART" id="SM00729">
    <property type="entry name" value="Elp3"/>
    <property type="match status" value="1"/>
</dbReference>
<dbReference type="SFLD" id="SFLDG01065">
    <property type="entry name" value="anaerobic_coproporphyrinogen-I"/>
    <property type="match status" value="1"/>
</dbReference>
<comment type="similarity">
    <text evidence="2">Belongs to the anaerobic coproporphyrinogen-III oxidase family. HemW subfamily.</text>
</comment>
<dbReference type="EMBL" id="JACNLK010000026">
    <property type="protein sequence ID" value="MBC8208029.1"/>
    <property type="molecule type" value="Genomic_DNA"/>
</dbReference>
<dbReference type="AlphaFoldDB" id="A0A8J6TD60"/>
<dbReference type="Proteomes" id="UP000599024">
    <property type="component" value="Unassembled WGS sequence"/>
</dbReference>
<dbReference type="InterPro" id="IPR010723">
    <property type="entry name" value="HemN_C"/>
</dbReference>
<dbReference type="NCBIfam" id="TIGR00539">
    <property type="entry name" value="hemN_rel"/>
    <property type="match status" value="1"/>
</dbReference>
<dbReference type="InterPro" id="IPR004559">
    <property type="entry name" value="HemW-like"/>
</dbReference>
<protein>
    <recommendedName>
        <fullName evidence="3 10">Heme chaperone HemW</fullName>
    </recommendedName>
</protein>
<keyword evidence="8 10" id="KW-0411">Iron-sulfur</keyword>
<keyword evidence="7 10" id="KW-0408">Iron</keyword>
<feature type="domain" description="Radical SAM core" evidence="11">
    <location>
        <begin position="1"/>
        <end position="232"/>
    </location>
</feature>
<accession>A0A8J6TD60</accession>
<evidence type="ECO:0000313" key="12">
    <source>
        <dbReference type="EMBL" id="MBC8208029.1"/>
    </source>
</evidence>
<dbReference type="PROSITE" id="PS51918">
    <property type="entry name" value="RADICAL_SAM"/>
    <property type="match status" value="1"/>
</dbReference>